<dbReference type="InterPro" id="IPR014752">
    <property type="entry name" value="Arrestin-like_C"/>
</dbReference>
<reference evidence="2 3" key="1">
    <citation type="journal article" date="2023" name="G3 (Bethesda)">
        <title>A high-quality reference genome for the fission yeast Schizosaccharomyces osmophilus.</title>
        <authorList>
            <person name="Jia G.S."/>
            <person name="Zhang W.C."/>
            <person name="Liang Y."/>
            <person name="Liu X.H."/>
            <person name="Rhind N."/>
            <person name="Pidoux A."/>
            <person name="Brysch-Herzberg M."/>
            <person name="Du L.L."/>
        </authorList>
    </citation>
    <scope>NUCLEOTIDE SEQUENCE [LARGE SCALE GENOMIC DNA]</scope>
    <source>
        <strain evidence="2 3">CBS 15793</strain>
    </source>
</reference>
<sequence>MYLPLLRSHHHDNVFPYVTNTSGVDPVIRLNDRPVQPDPTKHIYQEKKLSRCTNLTYPAREWMLLSSCSSFRVAIALAEPVLYLPGTTTNEIESEKSAVLRGSLCLHVLKPVKIRKVQLTLRGKARTEWPEGIPPKLFETYEEHSLLSHSWLFFHSDNAGNNTSHGAVWHKIIPTYIDEQHYPRTPECFYPGEYVYHFELPISCSFPESIHMDMGSVNYYLESLVDRYGTFSGKNTGRMGLELIRSPCSSNIATAEPIIVSKNWEDRLKYEIQLGEKSLIMGQLIPITFKFTPLGNVQIQKIRLFLMERRYYYCRQRTIRRKEKTRQLLLYERSAPRDECLLSQWKTLGGNNYEMADQLRIPGCHDMSANIVHFDTTYPNIRVTHTLRTVLRFSCNDSPELMGDAKFLEICIDSPVQLLSCRCSQDSTILPAYCARVPSSEVLCAYEGTPIYDPSSFLNNNLPEVVGTSSPTVDEWPSVSFQVPPPKYDDIFDGGLNE</sequence>
<dbReference type="PANTHER" id="PTHR11188">
    <property type="entry name" value="ARRESTIN DOMAIN CONTAINING PROTEIN"/>
    <property type="match status" value="1"/>
</dbReference>
<dbReference type="SMART" id="SM01017">
    <property type="entry name" value="Arrestin_C"/>
    <property type="match status" value="1"/>
</dbReference>
<dbReference type="Gene3D" id="2.60.40.640">
    <property type="match status" value="1"/>
</dbReference>
<dbReference type="KEGG" id="som:SOMG_02320"/>
<dbReference type="InterPro" id="IPR050357">
    <property type="entry name" value="Arrestin_domain-protein"/>
</dbReference>
<dbReference type="AlphaFoldDB" id="A0AAF0ATQ4"/>
<dbReference type="GO" id="GO:0070086">
    <property type="term" value="P:ubiquitin-dependent endocytosis"/>
    <property type="evidence" value="ECO:0007669"/>
    <property type="project" value="TreeGrafter"/>
</dbReference>
<accession>A0AAF0ATQ4</accession>
<protein>
    <submittedName>
        <fullName evidence="2">Arrestin-related substrate adaptor Aly1</fullName>
    </submittedName>
</protein>
<dbReference type="PANTHER" id="PTHR11188:SF174">
    <property type="entry name" value="ARRESTIN-RELATED TRAFFICKING ADAPTER 10-RELATED"/>
    <property type="match status" value="1"/>
</dbReference>
<name>A0AAF0ATQ4_9SCHI</name>
<feature type="domain" description="Arrestin C-terminal-like" evidence="1">
    <location>
        <begin position="264"/>
        <end position="423"/>
    </location>
</feature>
<dbReference type="Proteomes" id="UP001212411">
    <property type="component" value="Chromosome 1"/>
</dbReference>
<proteinExistence type="predicted"/>
<gene>
    <name evidence="2" type="primary">aly1</name>
    <name evidence="2" type="ORF">SOMG_02320</name>
</gene>
<keyword evidence="3" id="KW-1185">Reference proteome</keyword>
<dbReference type="GO" id="GO:0005829">
    <property type="term" value="C:cytosol"/>
    <property type="evidence" value="ECO:0007669"/>
    <property type="project" value="TreeGrafter"/>
</dbReference>
<dbReference type="Pfam" id="PF02752">
    <property type="entry name" value="Arrestin_C"/>
    <property type="match status" value="1"/>
</dbReference>
<dbReference type="EMBL" id="CP115611">
    <property type="protein sequence ID" value="WBW70847.1"/>
    <property type="molecule type" value="Genomic_DNA"/>
</dbReference>
<dbReference type="GO" id="GO:0030674">
    <property type="term" value="F:protein-macromolecule adaptor activity"/>
    <property type="evidence" value="ECO:0007669"/>
    <property type="project" value="TreeGrafter"/>
</dbReference>
<dbReference type="GO" id="GO:0031625">
    <property type="term" value="F:ubiquitin protein ligase binding"/>
    <property type="evidence" value="ECO:0007669"/>
    <property type="project" value="TreeGrafter"/>
</dbReference>
<dbReference type="InterPro" id="IPR011022">
    <property type="entry name" value="Arrestin_C-like"/>
</dbReference>
<organism evidence="2 3">
    <name type="scientific">Schizosaccharomyces osmophilus</name>
    <dbReference type="NCBI Taxonomy" id="2545709"/>
    <lineage>
        <taxon>Eukaryota</taxon>
        <taxon>Fungi</taxon>
        <taxon>Dikarya</taxon>
        <taxon>Ascomycota</taxon>
        <taxon>Taphrinomycotina</taxon>
        <taxon>Schizosaccharomycetes</taxon>
        <taxon>Schizosaccharomycetales</taxon>
        <taxon>Schizosaccharomycetaceae</taxon>
        <taxon>Schizosaccharomyces</taxon>
    </lineage>
</organism>
<dbReference type="RefSeq" id="XP_056035090.1">
    <property type="nucleotide sequence ID" value="XM_056181112.1"/>
</dbReference>
<evidence type="ECO:0000313" key="3">
    <source>
        <dbReference type="Proteomes" id="UP001212411"/>
    </source>
</evidence>
<dbReference type="Pfam" id="PF00339">
    <property type="entry name" value="Arrestin_N"/>
    <property type="match status" value="1"/>
</dbReference>
<evidence type="ECO:0000313" key="2">
    <source>
        <dbReference type="EMBL" id="WBW70847.1"/>
    </source>
</evidence>
<dbReference type="InterPro" id="IPR011021">
    <property type="entry name" value="Arrestin-like_N"/>
</dbReference>
<evidence type="ECO:0000259" key="1">
    <source>
        <dbReference type="SMART" id="SM01017"/>
    </source>
</evidence>
<dbReference type="GeneID" id="80875801"/>